<proteinExistence type="inferred from homology"/>
<dbReference type="InterPro" id="IPR057268">
    <property type="entry name" value="Ribosomal_L18"/>
</dbReference>
<dbReference type="CDD" id="cd00432">
    <property type="entry name" value="Ribosomal_L18_L5e"/>
    <property type="match status" value="1"/>
</dbReference>
<evidence type="ECO:0000256" key="5">
    <source>
        <dbReference type="ARBA" id="ARBA00023274"/>
    </source>
</evidence>
<organism evidence="7 8">
    <name type="scientific">Metallosphaera yellowstonensis MK1</name>
    <dbReference type="NCBI Taxonomy" id="671065"/>
    <lineage>
        <taxon>Archaea</taxon>
        <taxon>Thermoproteota</taxon>
        <taxon>Thermoprotei</taxon>
        <taxon>Sulfolobales</taxon>
        <taxon>Sulfolobaceae</taxon>
        <taxon>Metallosphaera</taxon>
    </lineage>
</organism>
<dbReference type="EMBL" id="JH597768">
    <property type="protein sequence ID" value="EHP69411.1"/>
    <property type="molecule type" value="Genomic_DNA"/>
</dbReference>
<accession>H2C6I4</accession>
<name>H2C6I4_9CREN</name>
<reference evidence="7 8" key="1">
    <citation type="submission" date="2012-01" db="EMBL/GenBank/DDBJ databases">
        <title>Improved High-Quality Draft sequence of Metallosphaera yellowstonensis MK1.</title>
        <authorList>
            <consortium name="US DOE Joint Genome Institute"/>
            <person name="Lucas S."/>
            <person name="Han J."/>
            <person name="Cheng J.-F."/>
            <person name="Goodwin L."/>
            <person name="Pitluck S."/>
            <person name="Peters L."/>
            <person name="Teshima H."/>
            <person name="Detter J.C."/>
            <person name="Han C."/>
            <person name="Tapia R."/>
            <person name="Land M."/>
            <person name="Hauser L."/>
            <person name="Kyrpides N."/>
            <person name="Kozubal M."/>
            <person name="Macur R.E."/>
            <person name="Jay Z."/>
            <person name="Inskeep W."/>
            <person name="Woyke T."/>
        </authorList>
    </citation>
    <scope>NUCLEOTIDE SEQUENCE [LARGE SCALE GENOMIC DNA]</scope>
    <source>
        <strain evidence="7 8">MK1</strain>
    </source>
</reference>
<keyword evidence="8" id="KW-1185">Reference proteome</keyword>
<evidence type="ECO:0000256" key="1">
    <source>
        <dbReference type="ARBA" id="ARBA00007116"/>
    </source>
</evidence>
<evidence type="ECO:0000313" key="8">
    <source>
        <dbReference type="Proteomes" id="UP000003980"/>
    </source>
</evidence>
<keyword evidence="2 6" id="KW-0699">rRNA-binding</keyword>
<dbReference type="GO" id="GO:0000027">
    <property type="term" value="P:ribosomal large subunit assembly"/>
    <property type="evidence" value="ECO:0007669"/>
    <property type="project" value="TreeGrafter"/>
</dbReference>
<keyword evidence="4 6" id="KW-0689">Ribosomal protein</keyword>
<gene>
    <name evidence="6" type="primary">rpl18</name>
    <name evidence="7" type="ORF">MetMK1DRAFT_00021670</name>
</gene>
<dbReference type="OrthoDB" id="8644at2157"/>
<dbReference type="Gene3D" id="3.30.420.100">
    <property type="match status" value="1"/>
</dbReference>
<dbReference type="HAMAP" id="MF_01337_A">
    <property type="entry name" value="Ribosomal_uL18_A"/>
    <property type="match status" value="1"/>
</dbReference>
<dbReference type="eggNOG" id="arCOG04088">
    <property type="taxonomic scope" value="Archaea"/>
</dbReference>
<comment type="subunit">
    <text evidence="6">Part of the 50S ribosomal subunit. Contacts the 5S and 23S rRNAs.</text>
</comment>
<dbReference type="AlphaFoldDB" id="H2C6I4"/>
<dbReference type="InterPro" id="IPR057267">
    <property type="entry name" value="Rbsml_uL18_arch"/>
</dbReference>
<dbReference type="HOGENOM" id="CLU_056222_2_0_2"/>
<evidence type="ECO:0000256" key="6">
    <source>
        <dbReference type="HAMAP-Rule" id="MF_01337"/>
    </source>
</evidence>
<dbReference type="PANTHER" id="PTHR23410:SF12">
    <property type="entry name" value="LARGE RIBOSOMAL SUBUNIT PROTEIN UL18"/>
    <property type="match status" value="1"/>
</dbReference>
<comment type="function">
    <text evidence="6">This is one of the proteins that bind and probably mediate the attachment of the 5S RNA into the large ribosomal subunit, where it forms part of the central protuberance.</text>
</comment>
<dbReference type="GO" id="GO:0006412">
    <property type="term" value="P:translation"/>
    <property type="evidence" value="ECO:0007669"/>
    <property type="project" value="UniProtKB-UniRule"/>
</dbReference>
<dbReference type="Proteomes" id="UP000003980">
    <property type="component" value="Unassembled WGS sequence"/>
</dbReference>
<keyword evidence="5 6" id="KW-0687">Ribonucleoprotein</keyword>
<dbReference type="GO" id="GO:0008097">
    <property type="term" value="F:5S rRNA binding"/>
    <property type="evidence" value="ECO:0007669"/>
    <property type="project" value="InterPro"/>
</dbReference>
<evidence type="ECO:0000256" key="3">
    <source>
        <dbReference type="ARBA" id="ARBA00022884"/>
    </source>
</evidence>
<dbReference type="RefSeq" id="WP_009073445.1">
    <property type="nucleotide sequence ID" value="NZ_JH597768.1"/>
</dbReference>
<dbReference type="InterPro" id="IPR005485">
    <property type="entry name" value="Rbsml_uL18_euk_arch"/>
</dbReference>
<dbReference type="GO" id="GO:0022625">
    <property type="term" value="C:cytosolic large ribosomal subunit"/>
    <property type="evidence" value="ECO:0007669"/>
    <property type="project" value="TreeGrafter"/>
</dbReference>
<keyword evidence="3 6" id="KW-0694">RNA-binding</keyword>
<dbReference type="PANTHER" id="PTHR23410">
    <property type="entry name" value="RIBOSOMAL PROTEIN L5-RELATED"/>
    <property type="match status" value="1"/>
</dbReference>
<dbReference type="SUPFAM" id="SSF53137">
    <property type="entry name" value="Translational machinery components"/>
    <property type="match status" value="1"/>
</dbReference>
<evidence type="ECO:0000256" key="4">
    <source>
        <dbReference type="ARBA" id="ARBA00022980"/>
    </source>
</evidence>
<dbReference type="GO" id="GO:0003735">
    <property type="term" value="F:structural constituent of ribosome"/>
    <property type="evidence" value="ECO:0007669"/>
    <property type="project" value="InterPro"/>
</dbReference>
<evidence type="ECO:0000313" key="7">
    <source>
        <dbReference type="EMBL" id="EHP69411.1"/>
    </source>
</evidence>
<protein>
    <recommendedName>
        <fullName evidence="6">Large ribosomal subunit protein uL18</fullName>
    </recommendedName>
</protein>
<comment type="similarity">
    <text evidence="1 6">Belongs to the universal ribosomal protein uL18 family.</text>
</comment>
<dbReference type="Pfam" id="PF17144">
    <property type="entry name" value="Ribosomal_L5e"/>
    <property type="match status" value="1"/>
</dbReference>
<evidence type="ECO:0000256" key="2">
    <source>
        <dbReference type="ARBA" id="ARBA00022730"/>
    </source>
</evidence>
<dbReference type="NCBIfam" id="NF006342">
    <property type="entry name" value="PRK08569.1"/>
    <property type="match status" value="1"/>
</dbReference>
<dbReference type="STRING" id="671065.MetMK1DRAFT_00021670"/>
<sequence>MATGPSYKVKFRRRREGKTNYYRRYTYVINKATRLVVRLTNKYFIAQVVKFDPKGDIVIASAHSSELAKYGWKGDENNTTACYLTGYLLGVRARKAGIKEVYADIGLFTPTPGARIFYGIKGAIDAGLTVPLGDVKIDKTRLTGAHVAKYAELLERQDPEKFKRQFSRYISRGLDPRELPSHFQEVLNKIKSSEG</sequence>